<comment type="cofactor">
    <cofactor evidence="1">
        <name>Ca(2+)</name>
        <dbReference type="ChEBI" id="CHEBI:29108"/>
    </cofactor>
</comment>
<dbReference type="GO" id="GO:0004571">
    <property type="term" value="F:mannosyl-oligosaccharide 1,2-alpha-mannosidase activity"/>
    <property type="evidence" value="ECO:0007669"/>
    <property type="project" value="UniProtKB-EC"/>
</dbReference>
<dbReference type="Gene3D" id="1.50.10.10">
    <property type="match status" value="1"/>
</dbReference>
<dbReference type="PANTHER" id="PTHR11742">
    <property type="entry name" value="MANNOSYL-OLIGOSACCHARIDE ALPHA-1,2-MANNOSIDASE-RELATED"/>
    <property type="match status" value="1"/>
</dbReference>
<evidence type="ECO:0000256" key="6">
    <source>
        <dbReference type="ARBA" id="ARBA00022837"/>
    </source>
</evidence>
<dbReference type="PRINTS" id="PR00747">
    <property type="entry name" value="GLYHDRLASE47"/>
</dbReference>
<accession>A0A8D1GPP3</accession>
<keyword evidence="8 11" id="KW-0326">Glycosidase</keyword>
<organism evidence="13 14">
    <name type="scientific">Sus scrofa</name>
    <name type="common">Pig</name>
    <dbReference type="NCBI Taxonomy" id="9823"/>
    <lineage>
        <taxon>Eukaryota</taxon>
        <taxon>Metazoa</taxon>
        <taxon>Chordata</taxon>
        <taxon>Craniata</taxon>
        <taxon>Vertebrata</taxon>
        <taxon>Euteleostomi</taxon>
        <taxon>Mammalia</taxon>
        <taxon>Eutheria</taxon>
        <taxon>Laurasiatheria</taxon>
        <taxon>Artiodactyla</taxon>
        <taxon>Suina</taxon>
        <taxon>Suidae</taxon>
        <taxon>Sus</taxon>
    </lineage>
</organism>
<keyword evidence="4" id="KW-0479">Metal-binding</keyword>
<keyword evidence="7" id="KW-1015">Disulfide bond</keyword>
<dbReference type="GO" id="GO:0005975">
    <property type="term" value="P:carbohydrate metabolic process"/>
    <property type="evidence" value="ECO:0007669"/>
    <property type="project" value="InterPro"/>
</dbReference>
<dbReference type="InterPro" id="IPR012341">
    <property type="entry name" value="6hp_glycosidase-like_sf"/>
</dbReference>
<evidence type="ECO:0000256" key="1">
    <source>
        <dbReference type="ARBA" id="ARBA00001913"/>
    </source>
</evidence>
<sequence>MRRPRGRGRAALAGKAPRREPGTRSGRGSECGRPGPSLGQLFSEKQGEAPGRGGGLTLEAAACGWRSHLGSEPNRSAPCLCSGSERPSSSVPSSWRGAATEPEQGTRDPLRKAEGTPKPSPQAARIPQDPAQQNERQQAVVEAFRHAWAGYHKFAWGHDELKPVSRSFAEWFGLGLTLIDSLDTMWILGLKKEFAEAREWVSEKLWFQKNVDVNLFESTIRILGGLLSAFHLSGDDLFLEKAEDFGNRLMPAFQTPSKIPYSDVNIGTGVAHPPRWTSDSTVAEVTSIQLEFRELSRLTGNKKFQEAVEQVARHVHSLSGKKDGLVPMFINTNSGLFTHLGVFTLGARADSYYEYLLKQWIQGGKTETQLRDDYLEAVEGIRRHLLGRSEPRKLTFVGELAHGHFSAKMVSRSLVQRGLGAPPPNLSLTPDGGGSRAILATEQELSGRPWAAGPGVSRAGRGSRGLWGASAPPAPRPLPCPRGPALHSQPRLQPRPSCRHLGRGWGSPGSGGRSSRQLLPAHVEPWGLCLRFSALSEPCGPAGLLGSPGGGSGGGAGPPWRPCWWRPSGFRTTWCASCRGHWLWAPTTACPLTTWSWPGRSWTPATR</sequence>
<evidence type="ECO:0000313" key="13">
    <source>
        <dbReference type="Ensembl" id="ENSSSCP00045005675.1"/>
    </source>
</evidence>
<feature type="compositionally biased region" description="Basic and acidic residues" evidence="12">
    <location>
        <begin position="104"/>
        <end position="115"/>
    </location>
</feature>
<comment type="catalytic activity">
    <reaction evidence="10">
        <text>N(4)-(alpha-D-Man-(1-&gt;2)-alpha-D-Man-(1-&gt;2)-alpha-D-Man-(1-&gt;3)-[alpha-D-Man-(1-&gt;2)-alpha-D-Man-(1-&gt;3)-[alpha-D-Man-(1-&gt;2)-alpha-D-Man-(1-&gt;6)]-alpha-D-Man-(1-&gt;6)]-beta-D-Man-(1-&gt;4)-beta-D-GlcNAc-(1-&gt;4)-beta-D-GlcNAc)-L-asparaginyl-[protein] (N-glucan mannose isomer 9A1,2,3B1,2,3) + 4 H2O = N(4)-(alpha-D-Man-(1-&gt;3)-[alpha-D-Man-(1-&gt;3)-[alpha-D-Man-(1-&gt;6)]-alpha-D-Man-(1-&gt;6)]-beta-D-Man-(1-&gt;4)-beta-D-GlcNAc-(1-&gt;4)-beta-D-GlcNAc)-L-asparaginyl-[protein] (N-glucan mannose isomer 5A1,2) + 4 beta-D-mannose</text>
        <dbReference type="Rhea" id="RHEA:56008"/>
        <dbReference type="Rhea" id="RHEA-COMP:14356"/>
        <dbReference type="Rhea" id="RHEA-COMP:14367"/>
        <dbReference type="ChEBI" id="CHEBI:15377"/>
        <dbReference type="ChEBI" id="CHEBI:28563"/>
        <dbReference type="ChEBI" id="CHEBI:59087"/>
        <dbReference type="ChEBI" id="CHEBI:139493"/>
        <dbReference type="EC" id="3.2.1.113"/>
    </reaction>
</comment>
<evidence type="ECO:0000256" key="10">
    <source>
        <dbReference type="ARBA" id="ARBA00048605"/>
    </source>
</evidence>
<feature type="region of interest" description="Disordered" evidence="12">
    <location>
        <begin position="448"/>
        <end position="517"/>
    </location>
</feature>
<evidence type="ECO:0000256" key="12">
    <source>
        <dbReference type="SAM" id="MobiDB-lite"/>
    </source>
</evidence>
<feature type="compositionally biased region" description="Pro residues" evidence="12">
    <location>
        <begin position="472"/>
        <end position="482"/>
    </location>
</feature>
<feature type="region of interest" description="Disordered" evidence="12">
    <location>
        <begin position="68"/>
        <end position="137"/>
    </location>
</feature>
<feature type="compositionally biased region" description="Low complexity" evidence="12">
    <location>
        <begin position="82"/>
        <end position="97"/>
    </location>
</feature>
<evidence type="ECO:0000256" key="7">
    <source>
        <dbReference type="ARBA" id="ARBA00023157"/>
    </source>
</evidence>
<dbReference type="AlphaFoldDB" id="A0A8D1GPP3"/>
<dbReference type="Proteomes" id="UP000694728">
    <property type="component" value="Unplaced"/>
</dbReference>
<dbReference type="InterPro" id="IPR001382">
    <property type="entry name" value="Glyco_hydro_47"/>
</dbReference>
<dbReference type="SUPFAM" id="SSF48225">
    <property type="entry name" value="Seven-hairpin glycosidases"/>
    <property type="match status" value="1"/>
</dbReference>
<comment type="similarity">
    <text evidence="3 11">Belongs to the glycosyl hydrolase 47 family.</text>
</comment>
<evidence type="ECO:0000256" key="3">
    <source>
        <dbReference type="ARBA" id="ARBA00007658"/>
    </source>
</evidence>
<keyword evidence="5 11" id="KW-0378">Hydrolase</keyword>
<evidence type="ECO:0000256" key="4">
    <source>
        <dbReference type="ARBA" id="ARBA00022723"/>
    </source>
</evidence>
<reference evidence="13" key="1">
    <citation type="submission" date="2025-08" db="UniProtKB">
        <authorList>
            <consortium name="Ensembl"/>
        </authorList>
    </citation>
    <scope>IDENTIFICATION</scope>
</reference>
<protein>
    <recommendedName>
        <fullName evidence="11">alpha-1,2-Mannosidase</fullName>
        <ecNumber evidence="11">3.2.1.-</ecNumber>
    </recommendedName>
</protein>
<keyword evidence="6" id="KW-0106">Calcium</keyword>
<dbReference type="GO" id="GO:0005509">
    <property type="term" value="F:calcium ion binding"/>
    <property type="evidence" value="ECO:0007669"/>
    <property type="project" value="InterPro"/>
</dbReference>
<name>A0A8D1GPP3_PIG</name>
<dbReference type="GO" id="GO:0016020">
    <property type="term" value="C:membrane"/>
    <property type="evidence" value="ECO:0007669"/>
    <property type="project" value="InterPro"/>
</dbReference>
<evidence type="ECO:0000256" key="2">
    <source>
        <dbReference type="ARBA" id="ARBA00004922"/>
    </source>
</evidence>
<dbReference type="EC" id="3.2.1.-" evidence="11"/>
<feature type="region of interest" description="Disordered" evidence="12">
    <location>
        <begin position="1"/>
        <end position="56"/>
    </location>
</feature>
<evidence type="ECO:0000256" key="5">
    <source>
        <dbReference type="ARBA" id="ARBA00022801"/>
    </source>
</evidence>
<dbReference type="InterPro" id="IPR036026">
    <property type="entry name" value="Seven-hairpin_glycosidases"/>
</dbReference>
<evidence type="ECO:0000256" key="9">
    <source>
        <dbReference type="ARBA" id="ARBA00047669"/>
    </source>
</evidence>
<dbReference type="Pfam" id="PF01532">
    <property type="entry name" value="Glyco_hydro_47"/>
    <property type="match status" value="1"/>
</dbReference>
<dbReference type="PANTHER" id="PTHR11742:SF55">
    <property type="entry name" value="ENDOPLASMIC RETICULUM MANNOSYL-OLIGOSACCHARIDE 1,2-ALPHA-MANNOSIDASE"/>
    <property type="match status" value="1"/>
</dbReference>
<feature type="compositionally biased region" description="Gly residues" evidence="12">
    <location>
        <begin position="503"/>
        <end position="512"/>
    </location>
</feature>
<comment type="pathway">
    <text evidence="2">Protein modification; protein glycosylation.</text>
</comment>
<evidence type="ECO:0000256" key="11">
    <source>
        <dbReference type="RuleBase" id="RU361193"/>
    </source>
</evidence>
<evidence type="ECO:0000256" key="8">
    <source>
        <dbReference type="ARBA" id="ARBA00023295"/>
    </source>
</evidence>
<dbReference type="Ensembl" id="ENSSSCT00045008332.1">
    <property type="protein sequence ID" value="ENSSSCP00045005675.1"/>
    <property type="gene ID" value="ENSSSCG00045004994.1"/>
</dbReference>
<dbReference type="InterPro" id="IPR050749">
    <property type="entry name" value="Glycosyl_Hydrolase_47"/>
</dbReference>
<evidence type="ECO:0000313" key="14">
    <source>
        <dbReference type="Proteomes" id="UP000694728"/>
    </source>
</evidence>
<proteinExistence type="inferred from homology"/>
<comment type="catalytic activity">
    <reaction evidence="9">
        <text>N(4)-(alpha-D-Man-(1-&gt;2)-alpha-D-Man-(1-&gt;2)-alpha-D-Man-(1-&gt;3)-[alpha-D-Man-(1-&gt;3)-[alpha-D-Man-(1-&gt;2)-alpha-D-Man-(1-&gt;6)]-alpha-D-Man-(1-&gt;6)]-beta-D-Man-(1-&gt;4)-beta-D-GlcNAc-(1-&gt;4)-beta-D-GlcNAc)-L-asparaginyl-[protein] (N-glucan mannose isomer 8A1,2,3B1,3) + 3 H2O = N(4)-(alpha-D-Man-(1-&gt;3)-[alpha-D-Man-(1-&gt;3)-[alpha-D-Man-(1-&gt;6)]-alpha-D-Man-(1-&gt;6)]-beta-D-Man-(1-&gt;4)-beta-D-GlcNAc-(1-&gt;4)-beta-D-GlcNAc)-L-asparaginyl-[protein] (N-glucan mannose isomer 5A1,2) + 3 beta-D-mannose</text>
        <dbReference type="Rhea" id="RHEA:56028"/>
        <dbReference type="Rhea" id="RHEA-COMP:14358"/>
        <dbReference type="Rhea" id="RHEA-COMP:14367"/>
        <dbReference type="ChEBI" id="CHEBI:15377"/>
        <dbReference type="ChEBI" id="CHEBI:28563"/>
        <dbReference type="ChEBI" id="CHEBI:59087"/>
        <dbReference type="ChEBI" id="CHEBI:60628"/>
        <dbReference type="EC" id="3.2.1.113"/>
    </reaction>
</comment>